<reference evidence="2 3" key="1">
    <citation type="submission" date="2016-02" db="EMBL/GenBank/DDBJ databases">
        <title>Draft genome sequence of Aeromonas trota strain 1999lcr isolated from cerebrospinal fluid (CSF).</title>
        <authorList>
            <person name="Dallagassa C.B."/>
            <person name="Prediger K.C."/>
            <person name="Weiss V.A."/>
            <person name="Assis F.E."/>
            <person name="Baura V."/>
            <person name="Cruz L.M."/>
            <person name="Souza E.M."/>
            <person name="Pedrosa F.O."/>
            <person name="Fadel-Picheth C.M."/>
        </authorList>
    </citation>
    <scope>NUCLEOTIDE SEQUENCE [LARGE SCALE GENOMIC DNA]</scope>
    <source>
        <strain evidence="2 3">1999lcr</strain>
    </source>
</reference>
<gene>
    <name evidence="2" type="ORF">LCR_15975</name>
</gene>
<accession>A0A175VHR0</accession>
<proteinExistence type="predicted"/>
<name>A0A175VHR0_AEREN</name>
<comment type="caution">
    <text evidence="2">The sequence shown here is derived from an EMBL/GenBank/DDBJ whole genome shotgun (WGS) entry which is preliminary data.</text>
</comment>
<evidence type="ECO:0000259" key="1">
    <source>
        <dbReference type="Pfam" id="PF14488"/>
    </source>
</evidence>
<feature type="domain" description="DUF4434" evidence="1">
    <location>
        <begin position="29"/>
        <end position="240"/>
    </location>
</feature>
<dbReference type="Gene3D" id="3.20.20.80">
    <property type="entry name" value="Glycosidases"/>
    <property type="match status" value="1"/>
</dbReference>
<evidence type="ECO:0000313" key="3">
    <source>
        <dbReference type="Proteomes" id="UP000078435"/>
    </source>
</evidence>
<dbReference type="EMBL" id="JMGO02000005">
    <property type="protein sequence ID" value="KXU80083.1"/>
    <property type="molecule type" value="Genomic_DNA"/>
</dbReference>
<protein>
    <recommendedName>
        <fullName evidence="1">DUF4434 domain-containing protein</fullName>
    </recommendedName>
</protein>
<organism evidence="2 3">
    <name type="scientific">Aeromonas enteropelogenes</name>
    <name type="common">Aeromonas trota</name>
    <dbReference type="NCBI Taxonomy" id="29489"/>
    <lineage>
        <taxon>Bacteria</taxon>
        <taxon>Pseudomonadati</taxon>
        <taxon>Pseudomonadota</taxon>
        <taxon>Gammaproteobacteria</taxon>
        <taxon>Aeromonadales</taxon>
        <taxon>Aeromonadaceae</taxon>
        <taxon>Aeromonas</taxon>
    </lineage>
</organism>
<evidence type="ECO:0000313" key="2">
    <source>
        <dbReference type="EMBL" id="KXU80083.1"/>
    </source>
</evidence>
<dbReference type="Proteomes" id="UP000078435">
    <property type="component" value="Unassembled WGS sequence"/>
</dbReference>
<sequence length="301" mass="33483">MRHWIKGLALILLGIVLPAHGGQVGQVSQGIFYQPQLRDAALGEARWDEIVAQVKREGFDTLVVQWTRYGDVFAKPEESDWLAARLQRARAAGLRLVMGLYADAAFFQRQDQSAGSLARYLDQQERHNLRLAKEWRKRLGEESIAGWYLPAELDDLNWREPQRQALLASHLASSVNSLRELAPVPVYASTFFTGKMSPQAYQAFLSRLAGAGVSLVVQDGSGTGVLSQPERELYLSALAPCAGRVSGLIHELFVQQAGGATFRAESLDEAQQRALWAAPVRCGSLRWFFSLRYLPGLSDMR</sequence>
<dbReference type="InterPro" id="IPR027849">
    <property type="entry name" value="DUF4434"/>
</dbReference>
<dbReference type="RefSeq" id="WP_061476487.1">
    <property type="nucleotide sequence ID" value="NZ_JMGO02000005.1"/>
</dbReference>
<dbReference type="AlphaFoldDB" id="A0A175VHR0"/>
<dbReference type="Pfam" id="PF14488">
    <property type="entry name" value="DUF4434"/>
    <property type="match status" value="1"/>
</dbReference>